<proteinExistence type="inferred from homology"/>
<dbReference type="STRING" id="1806892.AZH43_13730"/>
<dbReference type="GO" id="GO:0005524">
    <property type="term" value="F:ATP binding"/>
    <property type="evidence" value="ECO:0007669"/>
    <property type="project" value="UniProtKB-KW"/>
</dbReference>
<feature type="signal peptide" evidence="3">
    <location>
        <begin position="1"/>
        <end position="23"/>
    </location>
</feature>
<dbReference type="RefSeq" id="WP_067669847.1">
    <property type="nucleotide sequence ID" value="NZ_CBCSIK010000012.1"/>
</dbReference>
<dbReference type="Gene3D" id="1.20.120.10">
    <property type="entry name" value="Cytochrome c/b562"/>
    <property type="match status" value="1"/>
</dbReference>
<comment type="similarity">
    <text evidence="1">Belongs to the cytochrome b562 family.</text>
</comment>
<dbReference type="GO" id="GO:0020037">
    <property type="term" value="F:heme binding"/>
    <property type="evidence" value="ECO:0007669"/>
    <property type="project" value="InterPro"/>
</dbReference>
<organism evidence="4 5">
    <name type="scientific">Acinetobacter pragensis</name>
    <dbReference type="NCBI Taxonomy" id="1806892"/>
    <lineage>
        <taxon>Bacteria</taxon>
        <taxon>Pseudomonadati</taxon>
        <taxon>Pseudomonadota</taxon>
        <taxon>Gammaproteobacteria</taxon>
        <taxon>Moraxellales</taxon>
        <taxon>Moraxellaceae</taxon>
        <taxon>Acinetobacter</taxon>
    </lineage>
</organism>
<feature type="chain" id="PRO_5007592143" evidence="3">
    <location>
        <begin position="24"/>
        <end position="125"/>
    </location>
</feature>
<evidence type="ECO:0000313" key="4">
    <source>
        <dbReference type="EMBL" id="KYQ71611.1"/>
    </source>
</evidence>
<name>A0A151Y0P9_9GAMM</name>
<comment type="caution">
    <text evidence="4">The sequence shown here is derived from an EMBL/GenBank/DDBJ whole genome shotgun (WGS) entry which is preliminary data.</text>
</comment>
<dbReference type="GO" id="GO:0022900">
    <property type="term" value="P:electron transport chain"/>
    <property type="evidence" value="ECO:0007669"/>
    <property type="project" value="InterPro"/>
</dbReference>
<keyword evidence="5" id="KW-1185">Reference proteome</keyword>
<evidence type="ECO:0000256" key="1">
    <source>
        <dbReference type="ARBA" id="ARBA00005523"/>
    </source>
</evidence>
<dbReference type="Proteomes" id="UP000076276">
    <property type="component" value="Unassembled WGS sequence"/>
</dbReference>
<dbReference type="SUPFAM" id="SSF47175">
    <property type="entry name" value="Cytochromes"/>
    <property type="match status" value="1"/>
</dbReference>
<sequence>MIKKTLATAMFSVLLSFSSMSFADTLEHNMQALGKNFKAFNKAGNQQDAQKALDQMRSAAMDAKKVKLKTKDAKAPSSDMLFDQLVAEIDKTSALVKAGQLDQAKAQGKNIAAVKDRGHAIYNKQ</sequence>
<dbReference type="Pfam" id="PF07361">
    <property type="entry name" value="Cytochrom_B562"/>
    <property type="match status" value="1"/>
</dbReference>
<dbReference type="GO" id="GO:0009055">
    <property type="term" value="F:electron transfer activity"/>
    <property type="evidence" value="ECO:0007669"/>
    <property type="project" value="InterPro"/>
</dbReference>
<keyword evidence="4" id="KW-0067">ATP-binding</keyword>
<keyword evidence="2 3" id="KW-0732">Signal</keyword>
<protein>
    <submittedName>
        <fullName evidence="4">ATP-binding protein</fullName>
    </submittedName>
</protein>
<dbReference type="GO" id="GO:0042597">
    <property type="term" value="C:periplasmic space"/>
    <property type="evidence" value="ECO:0007669"/>
    <property type="project" value="InterPro"/>
</dbReference>
<dbReference type="InterPro" id="IPR009155">
    <property type="entry name" value="Cyt_b562"/>
</dbReference>
<reference evidence="4 5" key="1">
    <citation type="submission" date="2016-03" db="EMBL/GenBank/DDBJ databases">
        <title>Acinetobacter genomospecies 28 strain ANC 4149.</title>
        <authorList>
            <person name="Radolfova-Krizova L."/>
            <person name="Nemec A."/>
        </authorList>
    </citation>
    <scope>NUCLEOTIDE SEQUENCE [LARGE SCALE GENOMIC DNA]</scope>
    <source>
        <strain evidence="4 5">ANC 4149</strain>
    </source>
</reference>
<keyword evidence="4" id="KW-0547">Nucleotide-binding</keyword>
<gene>
    <name evidence="4" type="ORF">AZH43_13730</name>
</gene>
<dbReference type="EMBL" id="LUAW01000024">
    <property type="protein sequence ID" value="KYQ71611.1"/>
    <property type="molecule type" value="Genomic_DNA"/>
</dbReference>
<evidence type="ECO:0000256" key="3">
    <source>
        <dbReference type="SAM" id="SignalP"/>
    </source>
</evidence>
<dbReference type="InterPro" id="IPR010980">
    <property type="entry name" value="Cyt_c/b562"/>
</dbReference>
<accession>A0A151Y0P9</accession>
<evidence type="ECO:0000313" key="5">
    <source>
        <dbReference type="Proteomes" id="UP000076276"/>
    </source>
</evidence>
<evidence type="ECO:0000256" key="2">
    <source>
        <dbReference type="ARBA" id="ARBA00022729"/>
    </source>
</evidence>
<dbReference type="AlphaFoldDB" id="A0A151Y0P9"/>
<dbReference type="GO" id="GO:0005506">
    <property type="term" value="F:iron ion binding"/>
    <property type="evidence" value="ECO:0007669"/>
    <property type="project" value="InterPro"/>
</dbReference>
<dbReference type="OrthoDB" id="6693379at2"/>